<name>A0A8T8S894_9BASI</name>
<keyword evidence="11" id="KW-0239">DNA-directed DNA polymerase</keyword>
<feature type="compositionally biased region" description="Basic and acidic residues" evidence="15">
    <location>
        <begin position="316"/>
        <end position="339"/>
    </location>
</feature>
<evidence type="ECO:0000256" key="9">
    <source>
        <dbReference type="ARBA" id="ARBA00022908"/>
    </source>
</evidence>
<dbReference type="GO" id="GO:0032196">
    <property type="term" value="P:transposition"/>
    <property type="evidence" value="ECO:0007669"/>
    <property type="project" value="UniProtKB-KW"/>
</dbReference>
<evidence type="ECO:0000256" key="3">
    <source>
        <dbReference type="ARBA" id="ARBA00022722"/>
    </source>
</evidence>
<dbReference type="AlphaFoldDB" id="A0A8T8S894"/>
<reference evidence="17" key="1">
    <citation type="submission" date="2016-04" db="EMBL/GenBank/DDBJ databases">
        <authorList>
            <person name="Nguyen H.D."/>
            <person name="Samba Siva P."/>
            <person name="Cullis J."/>
            <person name="Levesque C.A."/>
            <person name="Hambleton S."/>
        </authorList>
    </citation>
    <scope>NUCLEOTIDE SEQUENCE</scope>
    <source>
        <strain evidence="17">DAOMC 236416</strain>
    </source>
</reference>
<feature type="non-terminal residue" evidence="17">
    <location>
        <position position="339"/>
    </location>
</feature>
<evidence type="ECO:0000256" key="7">
    <source>
        <dbReference type="ARBA" id="ARBA00022842"/>
    </source>
</evidence>
<evidence type="ECO:0000256" key="15">
    <source>
        <dbReference type="SAM" id="MobiDB-lite"/>
    </source>
</evidence>
<evidence type="ECO:0000256" key="13">
    <source>
        <dbReference type="ARBA" id="ARBA00048173"/>
    </source>
</evidence>
<dbReference type="GO" id="GO:0005634">
    <property type="term" value="C:nucleus"/>
    <property type="evidence" value="ECO:0007669"/>
    <property type="project" value="UniProtKB-ARBA"/>
</dbReference>
<gene>
    <name evidence="17" type="ORF">A4X13_0g9668</name>
</gene>
<evidence type="ECO:0000256" key="1">
    <source>
        <dbReference type="ARBA" id="ARBA00022578"/>
    </source>
</evidence>
<accession>A0A8T8S894</accession>
<keyword evidence="4" id="KW-0479">Metal-binding</keyword>
<evidence type="ECO:0000256" key="14">
    <source>
        <dbReference type="ARBA" id="ARBA00049244"/>
    </source>
</evidence>
<evidence type="ECO:0000256" key="5">
    <source>
        <dbReference type="ARBA" id="ARBA00022759"/>
    </source>
</evidence>
<dbReference type="Gene3D" id="3.30.420.10">
    <property type="entry name" value="Ribonuclease H-like superfamily/Ribonuclease H"/>
    <property type="match status" value="1"/>
</dbReference>
<evidence type="ECO:0000256" key="4">
    <source>
        <dbReference type="ARBA" id="ARBA00022723"/>
    </source>
</evidence>
<dbReference type="GO" id="GO:0003723">
    <property type="term" value="F:RNA binding"/>
    <property type="evidence" value="ECO:0007669"/>
    <property type="project" value="UniProtKB-KW"/>
</dbReference>
<dbReference type="InterPro" id="IPR012337">
    <property type="entry name" value="RNaseH-like_sf"/>
</dbReference>
<evidence type="ECO:0000256" key="12">
    <source>
        <dbReference type="ARBA" id="ARBA00023172"/>
    </source>
</evidence>
<feature type="compositionally biased region" description="Pro residues" evidence="15">
    <location>
        <begin position="283"/>
        <end position="293"/>
    </location>
</feature>
<dbReference type="GO" id="GO:0015074">
    <property type="term" value="P:DNA integration"/>
    <property type="evidence" value="ECO:0007669"/>
    <property type="project" value="UniProtKB-KW"/>
</dbReference>
<keyword evidence="9" id="KW-0229">DNA integration</keyword>
<organism evidence="17 18">
    <name type="scientific">Tilletia indica</name>
    <dbReference type="NCBI Taxonomy" id="43049"/>
    <lineage>
        <taxon>Eukaryota</taxon>
        <taxon>Fungi</taxon>
        <taxon>Dikarya</taxon>
        <taxon>Basidiomycota</taxon>
        <taxon>Ustilaginomycotina</taxon>
        <taxon>Exobasidiomycetes</taxon>
        <taxon>Tilletiales</taxon>
        <taxon>Tilletiaceae</taxon>
        <taxon>Tilletia</taxon>
    </lineage>
</organism>
<dbReference type="PROSITE" id="PS50994">
    <property type="entry name" value="INTEGRASE"/>
    <property type="match status" value="1"/>
</dbReference>
<keyword evidence="5" id="KW-0255">Endonuclease</keyword>
<evidence type="ECO:0000256" key="2">
    <source>
        <dbReference type="ARBA" id="ARBA00022695"/>
    </source>
</evidence>
<dbReference type="Proteomes" id="UP000077521">
    <property type="component" value="Unassembled WGS sequence"/>
</dbReference>
<keyword evidence="3" id="KW-0540">Nuclease</keyword>
<keyword evidence="6" id="KW-0378">Hydrolase</keyword>
<feature type="region of interest" description="Disordered" evidence="15">
    <location>
        <begin position="184"/>
        <end position="339"/>
    </location>
</feature>
<feature type="non-terminal residue" evidence="17">
    <location>
        <position position="1"/>
    </location>
</feature>
<evidence type="ECO:0000256" key="8">
    <source>
        <dbReference type="ARBA" id="ARBA00022884"/>
    </source>
</evidence>
<protein>
    <recommendedName>
        <fullName evidence="16">Integrase catalytic domain-containing protein</fullName>
    </recommendedName>
</protein>
<dbReference type="InterPro" id="IPR057670">
    <property type="entry name" value="SH3_retrovirus"/>
</dbReference>
<keyword evidence="18" id="KW-1185">Reference proteome</keyword>
<dbReference type="GO" id="GO:0003964">
    <property type="term" value="F:RNA-directed DNA polymerase activity"/>
    <property type="evidence" value="ECO:0007669"/>
    <property type="project" value="UniProtKB-KW"/>
</dbReference>
<feature type="compositionally biased region" description="Low complexity" evidence="15">
    <location>
        <begin position="245"/>
        <end position="254"/>
    </location>
</feature>
<dbReference type="GO" id="GO:0004519">
    <property type="term" value="F:endonuclease activity"/>
    <property type="evidence" value="ECO:0007669"/>
    <property type="project" value="UniProtKB-KW"/>
</dbReference>
<comment type="caution">
    <text evidence="17">The sequence shown here is derived from an EMBL/GenBank/DDBJ whole genome shotgun (WGS) entry which is preliminary data.</text>
</comment>
<dbReference type="InterPro" id="IPR036397">
    <property type="entry name" value="RNaseH_sf"/>
</dbReference>
<dbReference type="GO" id="GO:0016787">
    <property type="term" value="F:hydrolase activity"/>
    <property type="evidence" value="ECO:0007669"/>
    <property type="project" value="UniProtKB-KW"/>
</dbReference>
<evidence type="ECO:0000259" key="16">
    <source>
        <dbReference type="PROSITE" id="PS50994"/>
    </source>
</evidence>
<keyword evidence="1" id="KW-0815">Transposition</keyword>
<feature type="domain" description="Integrase catalytic" evidence="16">
    <location>
        <begin position="1"/>
        <end position="108"/>
    </location>
</feature>
<evidence type="ECO:0000313" key="17">
    <source>
        <dbReference type="EMBL" id="KAE8234976.1"/>
    </source>
</evidence>
<evidence type="ECO:0000256" key="11">
    <source>
        <dbReference type="ARBA" id="ARBA00022932"/>
    </source>
</evidence>
<feature type="compositionally biased region" description="Pro residues" evidence="15">
    <location>
        <begin position="301"/>
        <end position="310"/>
    </location>
</feature>
<evidence type="ECO:0000256" key="10">
    <source>
        <dbReference type="ARBA" id="ARBA00022918"/>
    </source>
</evidence>
<reference evidence="17" key="2">
    <citation type="journal article" date="2019" name="IMA Fungus">
        <title>Genome sequencing and comparison of five Tilletia species to identify candidate genes for the detection of regulated species infecting wheat.</title>
        <authorList>
            <person name="Nguyen H.D.T."/>
            <person name="Sultana T."/>
            <person name="Kesanakurti P."/>
            <person name="Hambleton S."/>
        </authorList>
    </citation>
    <scope>NUCLEOTIDE SEQUENCE</scope>
    <source>
        <strain evidence="17">DAOMC 236416</strain>
    </source>
</reference>
<dbReference type="GO" id="GO:0046872">
    <property type="term" value="F:metal ion binding"/>
    <property type="evidence" value="ECO:0007669"/>
    <property type="project" value="UniProtKB-KW"/>
</dbReference>
<comment type="catalytic activity">
    <reaction evidence="13">
        <text>DNA(n) + a 2'-deoxyribonucleoside 5'-triphosphate = DNA(n+1) + diphosphate</text>
        <dbReference type="Rhea" id="RHEA:22508"/>
        <dbReference type="Rhea" id="RHEA-COMP:17339"/>
        <dbReference type="Rhea" id="RHEA-COMP:17340"/>
        <dbReference type="ChEBI" id="CHEBI:33019"/>
        <dbReference type="ChEBI" id="CHEBI:61560"/>
        <dbReference type="ChEBI" id="CHEBI:173112"/>
        <dbReference type="EC" id="2.7.7.49"/>
    </reaction>
</comment>
<dbReference type="GO" id="GO:0006310">
    <property type="term" value="P:DNA recombination"/>
    <property type="evidence" value="ECO:0007669"/>
    <property type="project" value="UniProtKB-KW"/>
</dbReference>
<keyword evidence="11" id="KW-0808">Transferase</keyword>
<evidence type="ECO:0000256" key="6">
    <source>
        <dbReference type="ARBA" id="ARBA00022801"/>
    </source>
</evidence>
<keyword evidence="8" id="KW-0694">RNA-binding</keyword>
<proteinExistence type="predicted"/>
<dbReference type="Pfam" id="PF25597">
    <property type="entry name" value="SH3_retrovirus"/>
    <property type="match status" value="1"/>
</dbReference>
<keyword evidence="7" id="KW-0460">Magnesium</keyword>
<dbReference type="InterPro" id="IPR001584">
    <property type="entry name" value="Integrase_cat-core"/>
</dbReference>
<dbReference type="PANTHER" id="PTHR42648:SF11">
    <property type="entry name" value="TRANSPOSON TY4-P GAG-POL POLYPROTEIN"/>
    <property type="match status" value="1"/>
</dbReference>
<comment type="catalytic activity">
    <reaction evidence="14">
        <text>DNA(n) + a 2'-deoxyribonucleoside 5'-triphosphate = DNA(n+1) + diphosphate</text>
        <dbReference type="Rhea" id="RHEA:22508"/>
        <dbReference type="Rhea" id="RHEA-COMP:17339"/>
        <dbReference type="Rhea" id="RHEA-COMP:17340"/>
        <dbReference type="ChEBI" id="CHEBI:33019"/>
        <dbReference type="ChEBI" id="CHEBI:61560"/>
        <dbReference type="ChEBI" id="CHEBI:173112"/>
        <dbReference type="EC" id="2.7.7.7"/>
    </reaction>
</comment>
<dbReference type="GO" id="GO:0003887">
    <property type="term" value="F:DNA-directed DNA polymerase activity"/>
    <property type="evidence" value="ECO:0007669"/>
    <property type="project" value="UniProtKB-KW"/>
</dbReference>
<keyword evidence="10" id="KW-0695">RNA-directed DNA polymerase</keyword>
<dbReference type="EMBL" id="LWDF02003086">
    <property type="protein sequence ID" value="KAE8234976.1"/>
    <property type="molecule type" value="Genomic_DNA"/>
</dbReference>
<keyword evidence="2" id="KW-0548">Nucleotidyltransferase</keyword>
<evidence type="ECO:0000313" key="18">
    <source>
        <dbReference type="Proteomes" id="UP000077521"/>
    </source>
</evidence>
<dbReference type="InterPro" id="IPR039537">
    <property type="entry name" value="Retrotran_Ty1/copia-like"/>
</dbReference>
<sequence length="339" mass="36072">WRDEVVPFKGSIACLRTDGGGEFDNHSIKAALLGARHEMSCAYTSQQNGVAERFIGSIKRIMRPLLHGRQVPLEYWAEAAQTAIYIRNRSPTSALGGKTPYEAWHGTPPDVSGMRVFGCLAFAMLPDKDRAHSLAPRGKEGVFVGYDKQRKGYRIHFPADNKTMITRHVEFHEDKAFDFQALRDRQQEASQTAQGEVEVVLPSSSGPQPPTRPRIVVIGPRRPPPPLAPVSGSVGAPAPAPPLAPVSGSVGASAPAPPSAPAAAHPSAPAPVEPAAPAAPTTPAAPAPAPAAPAAPAAVAPGPPQRPPPTTTRSYMLREHVMRQRLGREHREQARAVLS</sequence>
<dbReference type="SUPFAM" id="SSF53098">
    <property type="entry name" value="Ribonuclease H-like"/>
    <property type="match status" value="1"/>
</dbReference>
<keyword evidence="12" id="KW-0233">DNA recombination</keyword>
<dbReference type="PANTHER" id="PTHR42648">
    <property type="entry name" value="TRANSPOSASE, PUTATIVE-RELATED"/>
    <property type="match status" value="1"/>
</dbReference>